<evidence type="ECO:0000256" key="13">
    <source>
        <dbReference type="SAM" id="MobiDB-lite"/>
    </source>
</evidence>
<dbReference type="InterPro" id="IPR000276">
    <property type="entry name" value="GPCR_Rhodpsn"/>
</dbReference>
<organism evidence="16">
    <name type="scientific">Bactrocera dorsalis</name>
    <name type="common">Oriental fruit fly</name>
    <name type="synonym">Dacus dorsalis</name>
    <dbReference type="NCBI Taxonomy" id="27457"/>
    <lineage>
        <taxon>Eukaryota</taxon>
        <taxon>Metazoa</taxon>
        <taxon>Ecdysozoa</taxon>
        <taxon>Arthropoda</taxon>
        <taxon>Hexapoda</taxon>
        <taxon>Insecta</taxon>
        <taxon>Pterygota</taxon>
        <taxon>Neoptera</taxon>
        <taxon>Endopterygota</taxon>
        <taxon>Diptera</taxon>
        <taxon>Brachycera</taxon>
        <taxon>Muscomorpha</taxon>
        <taxon>Tephritoidea</taxon>
        <taxon>Tephritidae</taxon>
        <taxon>Bactrocera</taxon>
        <taxon>Bactrocera</taxon>
    </lineage>
</organism>
<keyword evidence="10" id="KW-0325">Glycoprotein</keyword>
<evidence type="ECO:0000256" key="4">
    <source>
        <dbReference type="ARBA" id="ARBA00022692"/>
    </source>
</evidence>
<dbReference type="PROSITE" id="PS50262">
    <property type="entry name" value="G_PROTEIN_RECEP_F1_2"/>
    <property type="match status" value="1"/>
</dbReference>
<evidence type="ECO:0000256" key="9">
    <source>
        <dbReference type="ARBA" id="ARBA00023170"/>
    </source>
</evidence>
<dbReference type="InterPro" id="IPR017452">
    <property type="entry name" value="GPCR_Rhodpsn_7TM"/>
</dbReference>
<sequence>MNFAGLAMNLSANLTTNQILYNNGDNNNNNELHNSITAHNNSYYYTSNSNNTKMLEAQNITTALLNATTQSLIDPEFEQYEEIDELSPELRNFVRIVVPFCFGIFAVSGFFGNTLVILVVLFNQQMHSTTNLLIVNLAVADLLFVVFCIPFTATDYITEYWPFGDLWCRAVQYLIVVTAFASIYTLVLMSVDRFLAVVHPIRSRQLRTERVTKIAIVTMWVIILSISFPVPLVHGLTKLEPFPNVTYAFCTFYEDNLIVSQTSYQLIFFAGSYLLPLMAISGLYVRMIMRLWHQGSGVQMSVKSQRGRKRVTRLVVVVVVAFASLWLPVQLILLLKTLGIYHSNTKFKLLLQVIAQTLAYMSSCINPLLYAFLSDNFRKAFYKAIHCSERYQNYSSDLPPPRRTSCARTSTTGL</sequence>
<evidence type="ECO:0000256" key="1">
    <source>
        <dbReference type="ARBA" id="ARBA00004651"/>
    </source>
</evidence>
<dbReference type="Gene3D" id="1.20.1070.10">
    <property type="entry name" value="Rhodopsin 7-helix transmembrane proteins"/>
    <property type="match status" value="1"/>
</dbReference>
<feature type="transmembrane region" description="Helical" evidence="14">
    <location>
        <begin position="133"/>
        <end position="153"/>
    </location>
</feature>
<evidence type="ECO:0000256" key="11">
    <source>
        <dbReference type="ARBA" id="ARBA00023224"/>
    </source>
</evidence>
<gene>
    <name evidence="16" type="primary">AR</name>
</gene>
<dbReference type="OrthoDB" id="2132067at2759"/>
<dbReference type="PROSITE" id="PS00237">
    <property type="entry name" value="G_PROTEIN_RECEP_F1_1"/>
    <property type="match status" value="1"/>
</dbReference>
<name>A0A034WDF0_BACDO</name>
<feature type="transmembrane region" description="Helical" evidence="14">
    <location>
        <begin position="211"/>
        <end position="232"/>
    </location>
</feature>
<dbReference type="InterPro" id="IPR000611">
    <property type="entry name" value="NPY_rcpt"/>
</dbReference>
<dbReference type="CDD" id="cd15096">
    <property type="entry name" value="7tmA_AstA_R_insect"/>
    <property type="match status" value="1"/>
</dbReference>
<keyword evidence="4 12" id="KW-0812">Transmembrane</keyword>
<dbReference type="PANTHER" id="PTHR45695:SF23">
    <property type="entry name" value="GALANIN-LIKE G-PROTEIN COUPLED RECEPTOR NPR-9"/>
    <property type="match status" value="1"/>
</dbReference>
<evidence type="ECO:0000256" key="12">
    <source>
        <dbReference type="RuleBase" id="RU000688"/>
    </source>
</evidence>
<evidence type="ECO:0000256" key="7">
    <source>
        <dbReference type="ARBA" id="ARBA00023136"/>
    </source>
</evidence>
<evidence type="ECO:0000256" key="14">
    <source>
        <dbReference type="SAM" id="Phobius"/>
    </source>
</evidence>
<evidence type="ECO:0000256" key="6">
    <source>
        <dbReference type="ARBA" id="ARBA00023040"/>
    </source>
</evidence>
<feature type="region of interest" description="Disordered" evidence="13">
    <location>
        <begin position="393"/>
        <end position="414"/>
    </location>
</feature>
<accession>A0A034WDF0</accession>
<dbReference type="EMBL" id="GAKP01007149">
    <property type="protein sequence ID" value="JAC51803.1"/>
    <property type="molecule type" value="Transcribed_RNA"/>
</dbReference>
<keyword evidence="6 12" id="KW-0297">G-protein coupled receptor</keyword>
<dbReference type="PANTHER" id="PTHR45695">
    <property type="entry name" value="LEUCOKININ RECEPTOR-RELATED"/>
    <property type="match status" value="1"/>
</dbReference>
<dbReference type="GO" id="GO:0004983">
    <property type="term" value="F:neuropeptide Y receptor activity"/>
    <property type="evidence" value="ECO:0007669"/>
    <property type="project" value="InterPro"/>
</dbReference>
<dbReference type="Pfam" id="PF00001">
    <property type="entry name" value="7tm_1"/>
    <property type="match status" value="1"/>
</dbReference>
<keyword evidence="11 12" id="KW-0807">Transducer</keyword>
<feature type="transmembrane region" description="Helical" evidence="14">
    <location>
        <begin position="349"/>
        <end position="373"/>
    </location>
</feature>
<proteinExistence type="inferred from homology"/>
<comment type="similarity">
    <text evidence="2 12">Belongs to the G-protein coupled receptor 1 family.</text>
</comment>
<keyword evidence="5 14" id="KW-1133">Transmembrane helix</keyword>
<evidence type="ECO:0000256" key="8">
    <source>
        <dbReference type="ARBA" id="ARBA00023157"/>
    </source>
</evidence>
<keyword evidence="8" id="KW-1015">Disulfide bond</keyword>
<feature type="transmembrane region" description="Helical" evidence="14">
    <location>
        <begin position="310"/>
        <end position="329"/>
    </location>
</feature>
<dbReference type="AlphaFoldDB" id="A0A034WDF0"/>
<evidence type="ECO:0000313" key="16">
    <source>
        <dbReference type="EMBL" id="JAC51803.1"/>
    </source>
</evidence>
<evidence type="ECO:0000259" key="15">
    <source>
        <dbReference type="PROSITE" id="PS50262"/>
    </source>
</evidence>
<evidence type="ECO:0000256" key="2">
    <source>
        <dbReference type="ARBA" id="ARBA00010663"/>
    </source>
</evidence>
<dbReference type="SMART" id="SM01381">
    <property type="entry name" value="7TM_GPCR_Srsx"/>
    <property type="match status" value="1"/>
</dbReference>
<keyword evidence="7 14" id="KW-0472">Membrane</keyword>
<dbReference type="GO" id="GO:0005886">
    <property type="term" value="C:plasma membrane"/>
    <property type="evidence" value="ECO:0007669"/>
    <property type="project" value="UniProtKB-SubCell"/>
</dbReference>
<evidence type="ECO:0000256" key="5">
    <source>
        <dbReference type="ARBA" id="ARBA00022989"/>
    </source>
</evidence>
<evidence type="ECO:0000256" key="3">
    <source>
        <dbReference type="ARBA" id="ARBA00022475"/>
    </source>
</evidence>
<reference evidence="16" key="1">
    <citation type="journal article" date="2014" name="BMC Genomics">
        <title>Characterizing the developmental transcriptome of the oriental fruit fly, Bactrocera dorsalis (Diptera: Tephritidae) through comparative genomic analysis with Drosophila melanogaster utilizing modENCODE datasets.</title>
        <authorList>
            <person name="Geib S.M."/>
            <person name="Calla B."/>
            <person name="Hall B."/>
            <person name="Hou S."/>
            <person name="Manoukis N.C."/>
        </authorList>
    </citation>
    <scope>NUCLEOTIDE SEQUENCE</scope>
    <source>
        <strain evidence="16">Punador</strain>
    </source>
</reference>
<dbReference type="FunFam" id="1.20.1070.10:FF:000255">
    <property type="entry name" value="Allatostatin A receptor"/>
    <property type="match status" value="1"/>
</dbReference>
<dbReference type="SUPFAM" id="SSF81321">
    <property type="entry name" value="Family A G protein-coupled receptor-like"/>
    <property type="match status" value="1"/>
</dbReference>
<keyword evidence="3" id="KW-1003">Cell membrane</keyword>
<feature type="domain" description="G-protein coupled receptors family 1 profile" evidence="15">
    <location>
        <begin position="112"/>
        <end position="370"/>
    </location>
</feature>
<feature type="transmembrane region" description="Helical" evidence="14">
    <location>
        <begin position="266"/>
        <end position="289"/>
    </location>
</feature>
<comment type="subcellular location">
    <subcellularLocation>
        <location evidence="1">Cell membrane</location>
        <topology evidence="1">Multi-pass membrane protein</topology>
    </subcellularLocation>
</comment>
<dbReference type="PRINTS" id="PR00237">
    <property type="entry name" value="GPCRRHODOPSN"/>
</dbReference>
<feature type="transmembrane region" description="Helical" evidence="14">
    <location>
        <begin position="96"/>
        <end position="121"/>
    </location>
</feature>
<dbReference type="PRINTS" id="PR01012">
    <property type="entry name" value="NRPEPTIDEYR"/>
</dbReference>
<evidence type="ECO:0000256" key="10">
    <source>
        <dbReference type="ARBA" id="ARBA00023180"/>
    </source>
</evidence>
<feature type="transmembrane region" description="Helical" evidence="14">
    <location>
        <begin position="173"/>
        <end position="191"/>
    </location>
</feature>
<protein>
    <submittedName>
        <fullName evidence="16">Allatostatin-A receptor</fullName>
    </submittedName>
</protein>
<keyword evidence="9 12" id="KW-0675">Receptor</keyword>